<dbReference type="InterPro" id="IPR036770">
    <property type="entry name" value="Ankyrin_rpt-contain_sf"/>
</dbReference>
<dbReference type="GO" id="GO:0085020">
    <property type="term" value="P:protein K6-linked ubiquitination"/>
    <property type="evidence" value="ECO:0007669"/>
    <property type="project" value="TreeGrafter"/>
</dbReference>
<organism evidence="5 6">
    <name type="scientific">Fistulina hepatica ATCC 64428</name>
    <dbReference type="NCBI Taxonomy" id="1128425"/>
    <lineage>
        <taxon>Eukaryota</taxon>
        <taxon>Fungi</taxon>
        <taxon>Dikarya</taxon>
        <taxon>Basidiomycota</taxon>
        <taxon>Agaricomycotina</taxon>
        <taxon>Agaricomycetes</taxon>
        <taxon>Agaricomycetidae</taxon>
        <taxon>Agaricales</taxon>
        <taxon>Fistulinaceae</taxon>
        <taxon>Fistulina</taxon>
    </lineage>
</organism>
<evidence type="ECO:0000256" key="2">
    <source>
        <dbReference type="ARBA" id="ARBA00023043"/>
    </source>
</evidence>
<evidence type="ECO:0000313" key="5">
    <source>
        <dbReference type="EMBL" id="KIY44652.1"/>
    </source>
</evidence>
<sequence>DERLLAAARIDNEELITEVFESGDFDINFRDGCVRYALHLAVSHGATDVLEHILAQEGCDVDIQNRLEKATPFHLAIRLEDEEIRDYVVESLLDAGADPNIKDKNGETVMDLVSGMPDVKALIRKAQAQAQLDREEVVNDDDDDEGGSGSASDDD</sequence>
<reference evidence="5 6" key="1">
    <citation type="journal article" date="2015" name="Fungal Genet. Biol.">
        <title>Evolution of novel wood decay mechanisms in Agaricales revealed by the genome sequences of Fistulina hepatica and Cylindrobasidium torrendii.</title>
        <authorList>
            <person name="Floudas D."/>
            <person name="Held B.W."/>
            <person name="Riley R."/>
            <person name="Nagy L.G."/>
            <person name="Koehler G."/>
            <person name="Ransdell A.S."/>
            <person name="Younus H."/>
            <person name="Chow J."/>
            <person name="Chiniquy J."/>
            <person name="Lipzen A."/>
            <person name="Tritt A."/>
            <person name="Sun H."/>
            <person name="Haridas S."/>
            <person name="LaButti K."/>
            <person name="Ohm R.A."/>
            <person name="Kues U."/>
            <person name="Blanchette R.A."/>
            <person name="Grigoriev I.V."/>
            <person name="Minto R.E."/>
            <person name="Hibbett D.S."/>
        </authorList>
    </citation>
    <scope>NUCLEOTIDE SEQUENCE [LARGE SCALE GENOMIC DNA]</scope>
    <source>
        <strain evidence="5 6">ATCC 64428</strain>
    </source>
</reference>
<feature type="repeat" description="ANK" evidence="3">
    <location>
        <begin position="68"/>
        <end position="104"/>
    </location>
</feature>
<dbReference type="GO" id="GO:0004842">
    <property type="term" value="F:ubiquitin-protein transferase activity"/>
    <property type="evidence" value="ECO:0007669"/>
    <property type="project" value="TreeGrafter"/>
</dbReference>
<dbReference type="AlphaFoldDB" id="A0A0D7A0R9"/>
<dbReference type="Gene3D" id="1.25.40.20">
    <property type="entry name" value="Ankyrin repeat-containing domain"/>
    <property type="match status" value="1"/>
</dbReference>
<evidence type="ECO:0000256" key="1">
    <source>
        <dbReference type="ARBA" id="ARBA00022737"/>
    </source>
</evidence>
<accession>A0A0D7A0R9</accession>
<keyword evidence="6" id="KW-1185">Reference proteome</keyword>
<dbReference type="PROSITE" id="PS50088">
    <property type="entry name" value="ANK_REPEAT"/>
    <property type="match status" value="2"/>
</dbReference>
<dbReference type="InterPro" id="IPR002110">
    <property type="entry name" value="Ankyrin_rpt"/>
</dbReference>
<evidence type="ECO:0000256" key="4">
    <source>
        <dbReference type="SAM" id="MobiDB-lite"/>
    </source>
</evidence>
<name>A0A0D7A0R9_9AGAR</name>
<keyword evidence="2 3" id="KW-0040">ANK repeat</keyword>
<dbReference type="Proteomes" id="UP000054144">
    <property type="component" value="Unassembled WGS sequence"/>
</dbReference>
<dbReference type="PANTHER" id="PTHR24171:SF8">
    <property type="entry name" value="BRCA1-ASSOCIATED RING DOMAIN PROTEIN 1"/>
    <property type="match status" value="1"/>
</dbReference>
<evidence type="ECO:0000256" key="3">
    <source>
        <dbReference type="PROSITE-ProRule" id="PRU00023"/>
    </source>
</evidence>
<dbReference type="SMART" id="SM00248">
    <property type="entry name" value="ANK"/>
    <property type="match status" value="2"/>
</dbReference>
<keyword evidence="1" id="KW-0677">Repeat</keyword>
<dbReference type="OrthoDB" id="9995210at2759"/>
<gene>
    <name evidence="5" type="ORF">FISHEDRAFT_50832</name>
</gene>
<feature type="compositionally biased region" description="Acidic residues" evidence="4">
    <location>
        <begin position="138"/>
        <end position="155"/>
    </location>
</feature>
<feature type="region of interest" description="Disordered" evidence="4">
    <location>
        <begin position="131"/>
        <end position="155"/>
    </location>
</feature>
<dbReference type="PANTHER" id="PTHR24171">
    <property type="entry name" value="ANKYRIN REPEAT DOMAIN-CONTAINING PROTEIN 39-RELATED"/>
    <property type="match status" value="1"/>
</dbReference>
<dbReference type="PROSITE" id="PS50297">
    <property type="entry name" value="ANK_REP_REGION"/>
    <property type="match status" value="1"/>
</dbReference>
<feature type="repeat" description="ANK" evidence="3">
    <location>
        <begin position="37"/>
        <end position="66"/>
    </location>
</feature>
<proteinExistence type="predicted"/>
<dbReference type="SUPFAM" id="SSF48403">
    <property type="entry name" value="Ankyrin repeat"/>
    <property type="match status" value="1"/>
</dbReference>
<dbReference type="EMBL" id="KN882067">
    <property type="protein sequence ID" value="KIY44652.1"/>
    <property type="molecule type" value="Genomic_DNA"/>
</dbReference>
<dbReference type="Pfam" id="PF12796">
    <property type="entry name" value="Ank_2"/>
    <property type="match status" value="1"/>
</dbReference>
<feature type="non-terminal residue" evidence="5">
    <location>
        <position position="1"/>
    </location>
</feature>
<evidence type="ECO:0000313" key="6">
    <source>
        <dbReference type="Proteomes" id="UP000054144"/>
    </source>
</evidence>
<protein>
    <submittedName>
        <fullName evidence="5">Ankyrin</fullName>
    </submittedName>
</protein>